<comment type="pathway">
    <text evidence="6">Metabolic intermediate biosynthesis; acetyl-CoA biosynthesis; acetyl-CoA from acetate: step 1/2.</text>
</comment>
<gene>
    <name evidence="6" type="primary">ackA</name>
    <name evidence="8" type="ORF">KEM10_05955</name>
</gene>
<dbReference type="InterPro" id="IPR023865">
    <property type="entry name" value="Aliphatic_acid_kinase_CS"/>
</dbReference>
<comment type="cofactor">
    <cofactor evidence="6">
        <name>Mg(2+)</name>
        <dbReference type="ChEBI" id="CHEBI:18420"/>
    </cofactor>
    <cofactor evidence="6">
        <name>Mn(2+)</name>
        <dbReference type="ChEBI" id="CHEBI:29035"/>
    </cofactor>
    <text evidence="6">Mg(2+). Can also accept Mn(2+).</text>
</comment>
<comment type="function">
    <text evidence="6">Catalyzes the formation of acetyl phosphate from acetate and ATP. Can also catalyze the reverse reaction.</text>
</comment>
<keyword evidence="4 6" id="KW-0418">Kinase</keyword>
<dbReference type="Gene3D" id="3.30.420.40">
    <property type="match status" value="2"/>
</dbReference>
<dbReference type="PANTHER" id="PTHR21060:SF15">
    <property type="entry name" value="ACETATE KINASE-RELATED"/>
    <property type="match status" value="1"/>
</dbReference>
<dbReference type="PROSITE" id="PS01076">
    <property type="entry name" value="ACETATE_KINASE_2"/>
    <property type="match status" value="1"/>
</dbReference>
<feature type="active site" description="Proton donor/acceptor" evidence="6">
    <location>
        <position position="154"/>
    </location>
</feature>
<dbReference type="InterPro" id="IPR004372">
    <property type="entry name" value="Ac/propionate_kinase"/>
</dbReference>
<dbReference type="InterPro" id="IPR000890">
    <property type="entry name" value="Aliphatic_acid_kin_short-chain"/>
</dbReference>
<organism evidence="8 9">
    <name type="scientific">Carboxylicivirga linearis</name>
    <dbReference type="NCBI Taxonomy" id="1628157"/>
    <lineage>
        <taxon>Bacteria</taxon>
        <taxon>Pseudomonadati</taxon>
        <taxon>Bacteroidota</taxon>
        <taxon>Bacteroidia</taxon>
        <taxon>Marinilabiliales</taxon>
        <taxon>Marinilabiliaceae</taxon>
        <taxon>Carboxylicivirga</taxon>
    </lineage>
</organism>
<comment type="subunit">
    <text evidence="6">Homodimer.</text>
</comment>
<feature type="site" description="Transition state stabilizer" evidence="6">
    <location>
        <position position="247"/>
    </location>
</feature>
<evidence type="ECO:0000256" key="3">
    <source>
        <dbReference type="ARBA" id="ARBA00022741"/>
    </source>
</evidence>
<keyword evidence="9" id="KW-1185">Reference proteome</keyword>
<feature type="site" description="Transition state stabilizer" evidence="6">
    <location>
        <position position="186"/>
    </location>
</feature>
<comment type="catalytic activity">
    <reaction evidence="6">
        <text>acetate + ATP = acetyl phosphate + ADP</text>
        <dbReference type="Rhea" id="RHEA:11352"/>
        <dbReference type="ChEBI" id="CHEBI:22191"/>
        <dbReference type="ChEBI" id="CHEBI:30089"/>
        <dbReference type="ChEBI" id="CHEBI:30616"/>
        <dbReference type="ChEBI" id="CHEBI:456216"/>
        <dbReference type="EC" id="2.7.2.1"/>
    </reaction>
</comment>
<accession>A0ABS5JTP5</accession>
<dbReference type="GO" id="GO:0016301">
    <property type="term" value="F:kinase activity"/>
    <property type="evidence" value="ECO:0007669"/>
    <property type="project" value="UniProtKB-KW"/>
</dbReference>
<feature type="binding site" evidence="6">
    <location>
        <position position="392"/>
    </location>
    <ligand>
        <name>Mg(2+)</name>
        <dbReference type="ChEBI" id="CHEBI:18420"/>
    </ligand>
</feature>
<feature type="binding site" evidence="6">
    <location>
        <begin position="289"/>
        <end position="291"/>
    </location>
    <ligand>
        <name>ATP</name>
        <dbReference type="ChEBI" id="CHEBI:30616"/>
    </ligand>
</feature>
<dbReference type="InterPro" id="IPR043129">
    <property type="entry name" value="ATPase_NBD"/>
</dbReference>
<dbReference type="EMBL" id="JAGUCO010000003">
    <property type="protein sequence ID" value="MBS2097816.1"/>
    <property type="molecule type" value="Genomic_DNA"/>
</dbReference>
<evidence type="ECO:0000313" key="8">
    <source>
        <dbReference type="EMBL" id="MBS2097816.1"/>
    </source>
</evidence>
<dbReference type="RefSeq" id="WP_212214709.1">
    <property type="nucleotide sequence ID" value="NZ_JAGUCO010000003.1"/>
</dbReference>
<proteinExistence type="inferred from homology"/>
<keyword evidence="6" id="KW-0963">Cytoplasm</keyword>
<comment type="subcellular location">
    <subcellularLocation>
        <location evidence="6">Cytoplasm</location>
    </subcellularLocation>
</comment>
<keyword evidence="2 6" id="KW-0808">Transferase</keyword>
<evidence type="ECO:0000256" key="1">
    <source>
        <dbReference type="ARBA" id="ARBA00008748"/>
    </source>
</evidence>
<evidence type="ECO:0000256" key="4">
    <source>
        <dbReference type="ARBA" id="ARBA00022777"/>
    </source>
</evidence>
<feature type="binding site" evidence="6">
    <location>
        <position position="97"/>
    </location>
    <ligand>
        <name>substrate</name>
    </ligand>
</feature>
<comment type="caution">
    <text evidence="8">The sequence shown here is derived from an EMBL/GenBank/DDBJ whole genome shotgun (WGS) entry which is preliminary data.</text>
</comment>
<evidence type="ECO:0000256" key="2">
    <source>
        <dbReference type="ARBA" id="ARBA00022679"/>
    </source>
</evidence>
<feature type="binding site" evidence="6">
    <location>
        <position position="7"/>
    </location>
    <ligand>
        <name>Mg(2+)</name>
        <dbReference type="ChEBI" id="CHEBI:18420"/>
    </ligand>
</feature>
<dbReference type="HAMAP" id="MF_00020">
    <property type="entry name" value="Acetate_kinase"/>
    <property type="match status" value="1"/>
</dbReference>
<feature type="binding site" evidence="6">
    <location>
        <begin position="214"/>
        <end position="218"/>
    </location>
    <ligand>
        <name>ATP</name>
        <dbReference type="ChEBI" id="CHEBI:30616"/>
    </ligand>
</feature>
<dbReference type="PRINTS" id="PR00471">
    <property type="entry name" value="ACETATEKNASE"/>
</dbReference>
<reference evidence="8 9" key="1">
    <citation type="journal article" date="2015" name="Int. J. Syst. Evol. Microbiol.">
        <title>Carboxylicivirga linearis sp. nov., isolated from a sea cucumber culture pond.</title>
        <authorList>
            <person name="Wang F.Q."/>
            <person name="Zhou Y.X."/>
            <person name="Lin X.Z."/>
            <person name="Chen G.J."/>
            <person name="Du Z.J."/>
        </authorList>
    </citation>
    <scope>NUCLEOTIDE SEQUENCE [LARGE SCALE GENOMIC DNA]</scope>
    <source>
        <strain evidence="8 9">FB218</strain>
    </source>
</reference>
<evidence type="ECO:0000313" key="9">
    <source>
        <dbReference type="Proteomes" id="UP000708576"/>
    </source>
</evidence>
<sequence>MLVLVLNCGSSSIKYQLLDMKSVDKSEVKAIGVVERIGLEEGILTHKPQIDGEFKKYKFSNHIPDHEAGISLIMDSLVNRAYGVIEDMLDIEAIGHRVAHGGEYFSKSVLIDDLVKERINKLSELAPLHNPAHMAGIFAMEKLLPSAPQVAVFDTSFHQSMPPESFLYAIPYEFYTKHKLRRYGFHGTSHKYVAEKACDYLGVDIEKMNIVTCHLGNGASIAAIKNGKSYDTSMGFTPVEGLIMGTRVGNLDVGALLFLMEKENLDLKGANDLLNKKSGVLGISGISSDMRDIEDESWNKKNPRATLALNMYHMRVKRYIGAFAAEMGGIDLLIFTGGVGENGPESREEICSDLEFLGFTFDKNANNGVRGSLKVLSTPESKLKVMVIPTNEEQVIASDTVKVLRSAVLN</sequence>
<dbReference type="Pfam" id="PF00871">
    <property type="entry name" value="Acetate_kinase"/>
    <property type="match status" value="1"/>
</dbReference>
<protein>
    <recommendedName>
        <fullName evidence="6">Acetate kinase</fullName>
        <ecNumber evidence="6">2.7.2.1</ecNumber>
    </recommendedName>
    <alternativeName>
        <fullName evidence="6">Acetokinase</fullName>
    </alternativeName>
</protein>
<dbReference type="PIRSF" id="PIRSF000722">
    <property type="entry name" value="Acetate_prop_kin"/>
    <property type="match status" value="1"/>
</dbReference>
<name>A0ABS5JTP5_9BACT</name>
<dbReference type="CDD" id="cd24010">
    <property type="entry name" value="ASKHA_NBD_AcK_PK"/>
    <property type="match status" value="1"/>
</dbReference>
<dbReference type="EC" id="2.7.2.1" evidence="6"/>
<feature type="binding site" evidence="6">
    <location>
        <position position="14"/>
    </location>
    <ligand>
        <name>ATP</name>
        <dbReference type="ChEBI" id="CHEBI:30616"/>
    </ligand>
</feature>
<dbReference type="Proteomes" id="UP000708576">
    <property type="component" value="Unassembled WGS sequence"/>
</dbReference>
<evidence type="ECO:0000256" key="7">
    <source>
        <dbReference type="RuleBase" id="RU003835"/>
    </source>
</evidence>
<evidence type="ECO:0000256" key="5">
    <source>
        <dbReference type="ARBA" id="ARBA00022840"/>
    </source>
</evidence>
<dbReference type="PROSITE" id="PS01075">
    <property type="entry name" value="ACETATE_KINASE_1"/>
    <property type="match status" value="1"/>
</dbReference>
<evidence type="ECO:0000256" key="6">
    <source>
        <dbReference type="HAMAP-Rule" id="MF_00020"/>
    </source>
</evidence>
<dbReference type="NCBIfam" id="TIGR00016">
    <property type="entry name" value="ackA"/>
    <property type="match status" value="1"/>
</dbReference>
<feature type="binding site" evidence="6">
    <location>
        <begin position="338"/>
        <end position="342"/>
    </location>
    <ligand>
        <name>ATP</name>
        <dbReference type="ChEBI" id="CHEBI:30616"/>
    </ligand>
</feature>
<keyword evidence="3 6" id="KW-0547">Nucleotide-binding</keyword>
<dbReference type="PANTHER" id="PTHR21060">
    <property type="entry name" value="ACETATE KINASE"/>
    <property type="match status" value="1"/>
</dbReference>
<keyword evidence="6" id="KW-0460">Magnesium</keyword>
<keyword evidence="6" id="KW-0479">Metal-binding</keyword>
<comment type="similarity">
    <text evidence="1 6 7">Belongs to the acetokinase family.</text>
</comment>
<keyword evidence="5 6" id="KW-0067">ATP-binding</keyword>
<dbReference type="SUPFAM" id="SSF53067">
    <property type="entry name" value="Actin-like ATPase domain"/>
    <property type="match status" value="2"/>
</dbReference>